<proteinExistence type="predicted"/>
<dbReference type="PANTHER" id="PTHR30535">
    <property type="entry name" value="VITAMIN B12-BINDING PROTEIN"/>
    <property type="match status" value="1"/>
</dbReference>
<sequence length="351" mass="38671">MGLALGFSLLQGVAFAHDVQDQRGQIVHLRNVPALRTVFIPMPAPATYISIDGTDKHIVGMNRSSAEAMQNGILGKIFPGTAAINTDIVRGSGFSPNVEAILALHPDVVFQWTNAGSDILESLERAGLPVLGMTYGSQDNMAGYVAMMGAVAGKPVRATELIERQKTALKRLSTDLASVSDANRPRVLYLSGASDHLATVPGTGYMDFMIRTAGGENVAHDLTGSASDISFEQILAWKPDVILIGNFGTMTPDDLFKDPKWRLIPATTSKRVYHMPLGGYRWDPPSQESALTWTWVATLLHPTLIQKNLHEEMREWYRFLYNHELSRDEINEILKTESNSQSADYTRFIAR</sequence>
<evidence type="ECO:0000313" key="2">
    <source>
        <dbReference type="EMBL" id="QEH97523.1"/>
    </source>
</evidence>
<dbReference type="Gene3D" id="1.20.58.2180">
    <property type="match status" value="1"/>
</dbReference>
<gene>
    <name evidence="2" type="ORF">FXF46_00495</name>
</gene>
<dbReference type="SUPFAM" id="SSF53807">
    <property type="entry name" value="Helical backbone' metal receptor"/>
    <property type="match status" value="1"/>
</dbReference>
<name>A0AAP9EU78_GLUTH</name>
<evidence type="ECO:0000313" key="3">
    <source>
        <dbReference type="Proteomes" id="UP000323560"/>
    </source>
</evidence>
<protein>
    <submittedName>
        <fullName evidence="2">ABC transporter substrate-binding protein</fullName>
    </submittedName>
</protein>
<dbReference type="AlphaFoldDB" id="A0AAP9EU78"/>
<dbReference type="EMBL" id="CP043043">
    <property type="protein sequence ID" value="QEH97523.1"/>
    <property type="molecule type" value="Genomic_DNA"/>
</dbReference>
<dbReference type="PANTHER" id="PTHR30535:SF34">
    <property type="entry name" value="MOLYBDATE-BINDING PROTEIN MOLA"/>
    <property type="match status" value="1"/>
</dbReference>
<dbReference type="GO" id="GO:0071281">
    <property type="term" value="P:cellular response to iron ion"/>
    <property type="evidence" value="ECO:0007669"/>
    <property type="project" value="TreeGrafter"/>
</dbReference>
<evidence type="ECO:0000259" key="1">
    <source>
        <dbReference type="PROSITE" id="PS50983"/>
    </source>
</evidence>
<dbReference type="Proteomes" id="UP000323560">
    <property type="component" value="Chromosome"/>
</dbReference>
<dbReference type="PROSITE" id="PS50983">
    <property type="entry name" value="FE_B12_PBP"/>
    <property type="match status" value="1"/>
</dbReference>
<dbReference type="Gene3D" id="3.40.50.1980">
    <property type="entry name" value="Nitrogenase molybdenum iron protein domain"/>
    <property type="match status" value="2"/>
</dbReference>
<dbReference type="InterPro" id="IPR050902">
    <property type="entry name" value="ABC_Transporter_SBP"/>
</dbReference>
<dbReference type="KEGG" id="gti:FXF46_00495"/>
<dbReference type="Pfam" id="PF01497">
    <property type="entry name" value="Peripla_BP_2"/>
    <property type="match status" value="1"/>
</dbReference>
<dbReference type="InterPro" id="IPR002491">
    <property type="entry name" value="ABC_transptr_periplasmic_BD"/>
</dbReference>
<organism evidence="2 3">
    <name type="scientific">Gluconobacter thailandicus</name>
    <dbReference type="NCBI Taxonomy" id="257438"/>
    <lineage>
        <taxon>Bacteria</taxon>
        <taxon>Pseudomonadati</taxon>
        <taxon>Pseudomonadota</taxon>
        <taxon>Alphaproteobacteria</taxon>
        <taxon>Acetobacterales</taxon>
        <taxon>Acetobacteraceae</taxon>
        <taxon>Gluconobacter</taxon>
    </lineage>
</organism>
<feature type="domain" description="Fe/B12 periplasmic-binding" evidence="1">
    <location>
        <begin position="36"/>
        <end position="304"/>
    </location>
</feature>
<reference evidence="2 3" key="1">
    <citation type="submission" date="2019-08" db="EMBL/GenBank/DDBJ databases">
        <title>Gluconobacter frateurii HD924 genome.</title>
        <authorList>
            <person name="Liu Y."/>
            <person name="Zhang P."/>
        </authorList>
    </citation>
    <scope>NUCLEOTIDE SEQUENCE [LARGE SCALE GENOMIC DNA]</scope>
    <source>
        <strain evidence="2 3">HD924</strain>
    </source>
</reference>
<accession>A0AAP9EU78</accession>